<name>A0A327L3Q9_9BRAD</name>
<dbReference type="EMBL" id="NPEX01000026">
    <property type="protein sequence ID" value="RAI45037.1"/>
    <property type="molecule type" value="Genomic_DNA"/>
</dbReference>
<dbReference type="Pfam" id="PF07331">
    <property type="entry name" value="TctB"/>
    <property type="match status" value="1"/>
</dbReference>
<accession>A0A327L3Q9</accession>
<dbReference type="RefSeq" id="WP_111418138.1">
    <property type="nucleotide sequence ID" value="NZ_NPEX01000026.1"/>
</dbReference>
<evidence type="ECO:0000313" key="4">
    <source>
        <dbReference type="Proteomes" id="UP000249130"/>
    </source>
</evidence>
<dbReference type="InterPro" id="IPR009936">
    <property type="entry name" value="DUF1468"/>
</dbReference>
<evidence type="ECO:0000313" key="3">
    <source>
        <dbReference type="EMBL" id="RAI45037.1"/>
    </source>
</evidence>
<feature type="transmembrane region" description="Helical" evidence="1">
    <location>
        <begin position="21"/>
        <end position="43"/>
    </location>
</feature>
<reference evidence="3 4" key="1">
    <citation type="submission" date="2017-07" db="EMBL/GenBank/DDBJ databases">
        <title>Draft Genome Sequences of Select Purple Nonsulfur Bacteria.</title>
        <authorList>
            <person name="Lasarre B."/>
            <person name="Mckinlay J.B."/>
        </authorList>
    </citation>
    <scope>NUCLEOTIDE SEQUENCE [LARGE SCALE GENOMIC DNA]</scope>
    <source>
        <strain evidence="3 4">DSM 5909</strain>
    </source>
</reference>
<dbReference type="AlphaFoldDB" id="A0A327L3Q9"/>
<dbReference type="OrthoDB" id="6183775at2"/>
<proteinExistence type="predicted"/>
<feature type="transmembrane region" description="Helical" evidence="1">
    <location>
        <begin position="63"/>
        <end position="84"/>
    </location>
</feature>
<gene>
    <name evidence="3" type="ORF">CH341_06060</name>
</gene>
<comment type="caution">
    <text evidence="3">The sequence shown here is derived from an EMBL/GenBank/DDBJ whole genome shotgun (WGS) entry which is preliminary data.</text>
</comment>
<keyword evidence="1" id="KW-1133">Transmembrane helix</keyword>
<protein>
    <submittedName>
        <fullName evidence="3">Tricarboxylate transporter</fullName>
    </submittedName>
</protein>
<organism evidence="3 4">
    <name type="scientific">Rhodoplanes roseus</name>
    <dbReference type="NCBI Taxonomy" id="29409"/>
    <lineage>
        <taxon>Bacteria</taxon>
        <taxon>Pseudomonadati</taxon>
        <taxon>Pseudomonadota</taxon>
        <taxon>Alphaproteobacteria</taxon>
        <taxon>Hyphomicrobiales</taxon>
        <taxon>Nitrobacteraceae</taxon>
        <taxon>Rhodoplanes</taxon>
    </lineage>
</organism>
<evidence type="ECO:0000259" key="2">
    <source>
        <dbReference type="Pfam" id="PF07331"/>
    </source>
</evidence>
<feature type="transmembrane region" description="Helical" evidence="1">
    <location>
        <begin position="139"/>
        <end position="159"/>
    </location>
</feature>
<keyword evidence="1" id="KW-0812">Transmembrane</keyword>
<sequence>MSSHDSATPPSHDGPIRSRTLVRTSTVDLITCALLLGLAALLGWDSWRTGAAWAPDGPEAGYFPFYLALLLGAASLFGMARAILSHDVITEAFLTRDQIGRVAAVFLPTLAFVLLTQVLGIYVASFLLVAGFMTVVGRIRWWISLFTAVVFSGLMFAVFEIAFNVIMPKGPLEAAFGY</sequence>
<feature type="domain" description="DUF1468" evidence="2">
    <location>
        <begin position="30"/>
        <end position="168"/>
    </location>
</feature>
<keyword evidence="1" id="KW-0472">Membrane</keyword>
<keyword evidence="4" id="KW-1185">Reference proteome</keyword>
<dbReference type="Proteomes" id="UP000249130">
    <property type="component" value="Unassembled WGS sequence"/>
</dbReference>
<feature type="transmembrane region" description="Helical" evidence="1">
    <location>
        <begin position="105"/>
        <end position="133"/>
    </location>
</feature>
<evidence type="ECO:0000256" key="1">
    <source>
        <dbReference type="SAM" id="Phobius"/>
    </source>
</evidence>